<dbReference type="OrthoDB" id="1111074at2"/>
<gene>
    <name evidence="2" type="ORF">OC25_01305</name>
</gene>
<dbReference type="RefSeq" id="WP_039470934.1">
    <property type="nucleotide sequence ID" value="NZ_JSYN01000002.1"/>
</dbReference>
<accession>A0A0C1FX29</accession>
<sequence length="529" mass="56714">MKKIIFYSLILLAVPLFWLGCKKSNYPGGTISSYIPIFDLRSLYKGSDVTLSTDNMFGSTSLAAVVISDHSGKNLPAGLLIVQDKRRLSELRGIAIPIGADAAKYVPGDSVTINIEGGVLKRVDGILQVTGISPNKIEKKASKLIIPPNKVPSSFILANPDKYESTLVAIVKGGFDPLPAPTDVLQGDKMVNDGFDNITLHTEASATFADRTLPISANFYGIVFNTVGANGQLKPQHRLRTAADIAILSSTIEIPDAIITGWIADPMGTDANNEYIQFLATRDINFATTPFSVVTTNNAGASTPQIYPTSGWALGDLRTYKFNLTSGTVSKGQFFYVGGSNKLINSTGSTSIAASKWIRSFNYSTTNGDGFGTKTSNLLANSGNAYGIAIFQGTTVDVNTKPIDVVFVATGGQLYQAGPPEAGYRIANTDFYDVINPITLAPQPFYRAGSNTLNFAYHPNAVADQGYYYKLGGIYSVTLGKWVKARSANYLQLSKTSTIAAIEQEHYVQTVDGSGNAVKTDTIPPTRIK</sequence>
<dbReference type="EMBL" id="JSYN01000002">
    <property type="protein sequence ID" value="KIA96423.1"/>
    <property type="molecule type" value="Genomic_DNA"/>
</dbReference>
<dbReference type="Pfam" id="PF18942">
    <property type="entry name" value="DUF5689"/>
    <property type="match status" value="1"/>
</dbReference>
<dbReference type="Proteomes" id="UP000031246">
    <property type="component" value="Unassembled WGS sequence"/>
</dbReference>
<evidence type="ECO:0000313" key="2">
    <source>
        <dbReference type="EMBL" id="KIA96423.1"/>
    </source>
</evidence>
<feature type="domain" description="DUF5689" evidence="1">
    <location>
        <begin position="35"/>
        <end position="245"/>
    </location>
</feature>
<dbReference type="AlphaFoldDB" id="A0A0C1FX29"/>
<dbReference type="InterPro" id="IPR043744">
    <property type="entry name" value="DUF5689"/>
</dbReference>
<name>A0A0C1FX29_9SPHI</name>
<organism evidence="2 3">
    <name type="scientific">Pedobacter kyungheensis</name>
    <dbReference type="NCBI Taxonomy" id="1069985"/>
    <lineage>
        <taxon>Bacteria</taxon>
        <taxon>Pseudomonadati</taxon>
        <taxon>Bacteroidota</taxon>
        <taxon>Sphingobacteriia</taxon>
        <taxon>Sphingobacteriales</taxon>
        <taxon>Sphingobacteriaceae</taxon>
        <taxon>Pedobacter</taxon>
    </lineage>
</organism>
<evidence type="ECO:0000259" key="1">
    <source>
        <dbReference type="Pfam" id="PF18942"/>
    </source>
</evidence>
<evidence type="ECO:0000313" key="3">
    <source>
        <dbReference type="Proteomes" id="UP000031246"/>
    </source>
</evidence>
<keyword evidence="3" id="KW-1185">Reference proteome</keyword>
<dbReference type="PROSITE" id="PS51257">
    <property type="entry name" value="PROKAR_LIPOPROTEIN"/>
    <property type="match status" value="1"/>
</dbReference>
<protein>
    <recommendedName>
        <fullName evidence="1">DUF5689 domain-containing protein</fullName>
    </recommendedName>
</protein>
<comment type="caution">
    <text evidence="2">The sequence shown here is derived from an EMBL/GenBank/DDBJ whole genome shotgun (WGS) entry which is preliminary data.</text>
</comment>
<proteinExistence type="predicted"/>
<reference evidence="2 3" key="1">
    <citation type="submission" date="2014-10" db="EMBL/GenBank/DDBJ databases">
        <title>Pedobacter Kyungheensis.</title>
        <authorList>
            <person name="Anderson B.M."/>
            <person name="Newman J.D."/>
        </authorList>
    </citation>
    <scope>NUCLEOTIDE SEQUENCE [LARGE SCALE GENOMIC DNA]</scope>
    <source>
        <strain evidence="2 3">KACC 16221</strain>
    </source>
</reference>